<sequence length="57" mass="6745">MSEELNLSYVQEPITTAPPEVRQIIDRVRQAEKDKLYMKTPYKINEDILLIVKDVIR</sequence>
<keyword evidence="2" id="KW-1185">Reference proteome</keyword>
<name>A0ABV4WHH4_9CYAN</name>
<gene>
    <name evidence="1" type="ORF">ACE1CA_06275</name>
</gene>
<evidence type="ECO:0000313" key="2">
    <source>
        <dbReference type="Proteomes" id="UP001576780"/>
    </source>
</evidence>
<protein>
    <submittedName>
        <fullName evidence="1">Uncharacterized protein</fullName>
    </submittedName>
</protein>
<accession>A0ABV4WHH4</accession>
<evidence type="ECO:0000313" key="1">
    <source>
        <dbReference type="EMBL" id="MFB2834123.1"/>
    </source>
</evidence>
<organism evidence="1 2">
    <name type="scientific">Floridaenema evergladense BLCC-F167</name>
    <dbReference type="NCBI Taxonomy" id="3153639"/>
    <lineage>
        <taxon>Bacteria</taxon>
        <taxon>Bacillati</taxon>
        <taxon>Cyanobacteriota</taxon>
        <taxon>Cyanophyceae</taxon>
        <taxon>Oscillatoriophycideae</taxon>
        <taxon>Aerosakkonematales</taxon>
        <taxon>Aerosakkonemataceae</taxon>
        <taxon>Floridanema</taxon>
        <taxon>Floridanema evergladense</taxon>
    </lineage>
</organism>
<reference evidence="1 2" key="1">
    <citation type="submission" date="2024-09" db="EMBL/GenBank/DDBJ databases">
        <title>Floridaenema gen nov. (Aerosakkonemataceae, Aerosakkonematales ord. nov., Cyanobacteria) from benthic tropical and subtropical fresh waters, with the description of four new species.</title>
        <authorList>
            <person name="Moretto J.A."/>
            <person name="Berthold D.E."/>
            <person name="Lefler F.W."/>
            <person name="Huang I.-S."/>
            <person name="Laughinghouse H. IV."/>
        </authorList>
    </citation>
    <scope>NUCLEOTIDE SEQUENCE [LARGE SCALE GENOMIC DNA]</scope>
    <source>
        <strain evidence="1 2">BLCC-F167</strain>
    </source>
</reference>
<dbReference type="EMBL" id="JBHFNT010000054">
    <property type="protein sequence ID" value="MFB2834123.1"/>
    <property type="molecule type" value="Genomic_DNA"/>
</dbReference>
<comment type="caution">
    <text evidence="1">The sequence shown here is derived from an EMBL/GenBank/DDBJ whole genome shotgun (WGS) entry which is preliminary data.</text>
</comment>
<dbReference type="RefSeq" id="WP_178381606.1">
    <property type="nucleotide sequence ID" value="NZ_JBHFNT010000054.1"/>
</dbReference>
<proteinExistence type="predicted"/>
<dbReference type="Proteomes" id="UP001576780">
    <property type="component" value="Unassembled WGS sequence"/>
</dbReference>